<dbReference type="GO" id="GO:0006465">
    <property type="term" value="P:signal peptide processing"/>
    <property type="evidence" value="ECO:0007669"/>
    <property type="project" value="InterPro"/>
</dbReference>
<evidence type="ECO:0000256" key="1">
    <source>
        <dbReference type="ARBA" id="ARBA00004273"/>
    </source>
</evidence>
<comment type="subcellular location">
    <subcellularLocation>
        <location evidence="1">Mitochondrion inner membrane</location>
    </subcellularLocation>
</comment>
<comment type="caution">
    <text evidence="9">The sequence shown here is derived from an EMBL/GenBank/DDBJ whole genome shotgun (WGS) entry which is preliminary data.</text>
</comment>
<evidence type="ECO:0000256" key="2">
    <source>
        <dbReference type="ARBA" id="ARBA00022792"/>
    </source>
</evidence>
<dbReference type="GO" id="GO:0006627">
    <property type="term" value="P:protein processing involved in protein targeting to mitochondrion"/>
    <property type="evidence" value="ECO:0007669"/>
    <property type="project" value="TreeGrafter"/>
</dbReference>
<organism evidence="9 10">
    <name type="scientific">Glutinoglossum americanum</name>
    <dbReference type="NCBI Taxonomy" id="1670608"/>
    <lineage>
        <taxon>Eukaryota</taxon>
        <taxon>Fungi</taxon>
        <taxon>Dikarya</taxon>
        <taxon>Ascomycota</taxon>
        <taxon>Pezizomycotina</taxon>
        <taxon>Geoglossomycetes</taxon>
        <taxon>Geoglossales</taxon>
        <taxon>Geoglossaceae</taxon>
        <taxon>Glutinoglossum</taxon>
    </lineage>
</organism>
<dbReference type="Proteomes" id="UP000698800">
    <property type="component" value="Unassembled WGS sequence"/>
</dbReference>
<feature type="domain" description="Peptidase S26" evidence="8">
    <location>
        <begin position="23"/>
        <end position="108"/>
    </location>
</feature>
<sequence>MPPLLTSKIPTLFGPLPLRTLLLTTTKLLAFTHLFLTHFLSLKPTTGPSMLPTLSVHNDWILISNLHVRGRGVRVGDCVSLRHPVEPEVGAVKRVVGVGGDFVEVGEEGVIQIPEGHCWVVGDNLPHSRDSRVYGPIPLALIKGKVIGRIWPRPKWITNALQEPAT</sequence>
<keyword evidence="4" id="KW-0496">Mitochondrion</keyword>
<gene>
    <name evidence="9" type="ORF">FGG08_000259</name>
</gene>
<reference evidence="9" key="1">
    <citation type="submission" date="2021-03" db="EMBL/GenBank/DDBJ databases">
        <title>Comparative genomics and phylogenomic investigation of the class Geoglossomycetes provide insights into ecological specialization and systematics.</title>
        <authorList>
            <person name="Melie T."/>
            <person name="Pirro S."/>
            <person name="Miller A.N."/>
            <person name="Quandt A."/>
        </authorList>
    </citation>
    <scope>NUCLEOTIDE SEQUENCE</scope>
    <source>
        <strain evidence="9">GBOQ0MN5Z8</strain>
    </source>
</reference>
<dbReference type="InterPro" id="IPR000223">
    <property type="entry name" value="Pept_S26A_signal_pept_1"/>
</dbReference>
<dbReference type="PROSITE" id="PS00760">
    <property type="entry name" value="SPASE_I_2"/>
    <property type="match status" value="1"/>
</dbReference>
<dbReference type="PANTHER" id="PTHR12383">
    <property type="entry name" value="PROTEASE FAMILY S26 MITOCHONDRIAL INNER MEMBRANE PROTEASE-RELATED"/>
    <property type="match status" value="1"/>
</dbReference>
<dbReference type="InterPro" id="IPR019533">
    <property type="entry name" value="Peptidase_S26"/>
</dbReference>
<dbReference type="CDD" id="cd06530">
    <property type="entry name" value="S26_SPase_I"/>
    <property type="match status" value="1"/>
</dbReference>
<dbReference type="FunFam" id="2.10.109.10:FF:000015">
    <property type="entry name" value="Mitochondrial inner membrane protease subunit 1"/>
    <property type="match status" value="1"/>
</dbReference>
<evidence type="ECO:0000256" key="6">
    <source>
        <dbReference type="ARBA" id="ARBA00038445"/>
    </source>
</evidence>
<dbReference type="InterPro" id="IPR052064">
    <property type="entry name" value="Mito_IMP1_subunit"/>
</dbReference>
<dbReference type="Gene3D" id="2.10.109.10">
    <property type="entry name" value="Umud Fragment, subunit A"/>
    <property type="match status" value="1"/>
</dbReference>
<accession>A0A9P8L636</accession>
<protein>
    <recommendedName>
        <fullName evidence="8">Peptidase S26 domain-containing protein</fullName>
    </recommendedName>
</protein>
<evidence type="ECO:0000256" key="5">
    <source>
        <dbReference type="ARBA" id="ARBA00023136"/>
    </source>
</evidence>
<keyword evidence="5" id="KW-0472">Membrane</keyword>
<feature type="domain" description="Peptidase S26" evidence="8">
    <location>
        <begin position="112"/>
        <end position="151"/>
    </location>
</feature>
<dbReference type="PRINTS" id="PR00727">
    <property type="entry name" value="LEADERPTASE"/>
</dbReference>
<dbReference type="OrthoDB" id="308440at2759"/>
<dbReference type="AlphaFoldDB" id="A0A9P8L636"/>
<keyword evidence="10" id="KW-1185">Reference proteome</keyword>
<evidence type="ECO:0000313" key="9">
    <source>
        <dbReference type="EMBL" id="KAH0547534.1"/>
    </source>
</evidence>
<keyword evidence="2" id="KW-0999">Mitochondrion inner membrane</keyword>
<dbReference type="SUPFAM" id="SSF51306">
    <property type="entry name" value="LexA/Signal peptidase"/>
    <property type="match status" value="1"/>
</dbReference>
<evidence type="ECO:0000256" key="3">
    <source>
        <dbReference type="ARBA" id="ARBA00022801"/>
    </source>
</evidence>
<proteinExistence type="inferred from homology"/>
<evidence type="ECO:0000256" key="7">
    <source>
        <dbReference type="PIRSR" id="PIRSR600223-1"/>
    </source>
</evidence>
<evidence type="ECO:0000256" key="4">
    <source>
        <dbReference type="ARBA" id="ARBA00023128"/>
    </source>
</evidence>
<dbReference type="InterPro" id="IPR036286">
    <property type="entry name" value="LexA/Signal_pep-like_sf"/>
</dbReference>
<dbReference type="EMBL" id="JAGHQL010000003">
    <property type="protein sequence ID" value="KAH0547534.1"/>
    <property type="molecule type" value="Genomic_DNA"/>
</dbReference>
<name>A0A9P8L636_9PEZI</name>
<evidence type="ECO:0000313" key="10">
    <source>
        <dbReference type="Proteomes" id="UP000698800"/>
    </source>
</evidence>
<dbReference type="GO" id="GO:0042720">
    <property type="term" value="C:mitochondrial inner membrane peptidase complex"/>
    <property type="evidence" value="ECO:0007669"/>
    <property type="project" value="TreeGrafter"/>
</dbReference>
<dbReference type="Pfam" id="PF10502">
    <property type="entry name" value="Peptidase_S26"/>
    <property type="match status" value="2"/>
</dbReference>
<dbReference type="InterPro" id="IPR019757">
    <property type="entry name" value="Pept_S26A_signal_pept_1_Lys-AS"/>
</dbReference>
<comment type="similarity">
    <text evidence="6">Belongs to the peptidase S26 family. IMP1 subfamily.</text>
</comment>
<keyword evidence="3" id="KW-0378">Hydrolase</keyword>
<feature type="active site" evidence="7">
    <location>
        <position position="49"/>
    </location>
</feature>
<dbReference type="PANTHER" id="PTHR12383:SF16">
    <property type="entry name" value="MITOCHONDRIAL INNER MEMBRANE PROTEASE SUBUNIT 1"/>
    <property type="match status" value="1"/>
</dbReference>
<feature type="active site" evidence="7">
    <location>
        <position position="93"/>
    </location>
</feature>
<evidence type="ECO:0000259" key="8">
    <source>
        <dbReference type="Pfam" id="PF10502"/>
    </source>
</evidence>
<dbReference type="GO" id="GO:0004252">
    <property type="term" value="F:serine-type endopeptidase activity"/>
    <property type="evidence" value="ECO:0007669"/>
    <property type="project" value="InterPro"/>
</dbReference>